<dbReference type="GO" id="GO:0005886">
    <property type="term" value="C:plasma membrane"/>
    <property type="evidence" value="ECO:0007669"/>
    <property type="project" value="UniProtKB-SubCell"/>
</dbReference>
<feature type="transmembrane region" description="Helical" evidence="8">
    <location>
        <begin position="166"/>
        <end position="184"/>
    </location>
</feature>
<comment type="similarity">
    <text evidence="2">Belongs to the auxin efflux carrier (TC 2.A.69) family.</text>
</comment>
<evidence type="ECO:0000256" key="6">
    <source>
        <dbReference type="ARBA" id="ARBA00022989"/>
    </source>
</evidence>
<protein>
    <submittedName>
        <fullName evidence="9">AEC family transporter</fullName>
    </submittedName>
</protein>
<dbReference type="Proteomes" id="UP000526307">
    <property type="component" value="Unassembled WGS sequence"/>
</dbReference>
<accession>A0A7Y9B083</accession>
<proteinExistence type="inferred from homology"/>
<evidence type="ECO:0000313" key="10">
    <source>
        <dbReference type="Proteomes" id="UP000526307"/>
    </source>
</evidence>
<evidence type="ECO:0000256" key="7">
    <source>
        <dbReference type="ARBA" id="ARBA00023136"/>
    </source>
</evidence>
<name>A0A7Y9B083_9FIRM</name>
<dbReference type="PANTHER" id="PTHR36838">
    <property type="entry name" value="AUXIN EFFLUX CARRIER FAMILY PROTEIN"/>
    <property type="match status" value="1"/>
</dbReference>
<evidence type="ECO:0000256" key="5">
    <source>
        <dbReference type="ARBA" id="ARBA00022692"/>
    </source>
</evidence>
<evidence type="ECO:0000256" key="4">
    <source>
        <dbReference type="ARBA" id="ARBA00022475"/>
    </source>
</evidence>
<keyword evidence="6 8" id="KW-1133">Transmembrane helix</keyword>
<evidence type="ECO:0000256" key="3">
    <source>
        <dbReference type="ARBA" id="ARBA00022448"/>
    </source>
</evidence>
<feature type="transmembrane region" description="Helical" evidence="8">
    <location>
        <begin position="37"/>
        <end position="53"/>
    </location>
</feature>
<feature type="transmembrane region" description="Helical" evidence="8">
    <location>
        <begin position="6"/>
        <end position="25"/>
    </location>
</feature>
<sequence>MVQNFWICINAVIPLMIYLLIGMLVKRAGLINDDEVSRFNHLVFIVLFPPMMFENLYGAKLGTAFNLGLTIFAIVFLFAFIAASVPIVHRIEKRPETRGAMIQAMYRSNFVLMGLPIALNICGRGNVSTTAVLVAVIVPIYNIIAVIILEYYRGGHADISKMFSKIIMNPIILGALAAAVAIVLDIRVPKSVDNVIYTMSECTTPMAMIMLGASFNIKSINTDRRNLSIVTITKLLIQPAIGLSLAVLFGFRGVEFVSLIVMMSAPCAVSSFTMAKSMGSDGDLAGNAVIFTTGFSILTIFGWLFLFKNMGIF</sequence>
<dbReference type="EMBL" id="JABXYR010000001">
    <property type="protein sequence ID" value="NWO22597.1"/>
    <property type="molecule type" value="Genomic_DNA"/>
</dbReference>
<evidence type="ECO:0000313" key="9">
    <source>
        <dbReference type="EMBL" id="NWO22597.1"/>
    </source>
</evidence>
<feature type="transmembrane region" description="Helical" evidence="8">
    <location>
        <begin position="287"/>
        <end position="307"/>
    </location>
</feature>
<evidence type="ECO:0000256" key="1">
    <source>
        <dbReference type="ARBA" id="ARBA00004651"/>
    </source>
</evidence>
<keyword evidence="7 8" id="KW-0472">Membrane</keyword>
<comment type="caution">
    <text evidence="9">The sequence shown here is derived from an EMBL/GenBank/DDBJ whole genome shotgun (WGS) entry which is preliminary data.</text>
</comment>
<organism evidence="9 10">
    <name type="scientific">Mogibacterium timidum</name>
    <dbReference type="NCBI Taxonomy" id="35519"/>
    <lineage>
        <taxon>Bacteria</taxon>
        <taxon>Bacillati</taxon>
        <taxon>Bacillota</taxon>
        <taxon>Clostridia</taxon>
        <taxon>Peptostreptococcales</taxon>
        <taxon>Anaerovoracaceae</taxon>
        <taxon>Mogibacterium</taxon>
    </lineage>
</organism>
<feature type="transmembrane region" description="Helical" evidence="8">
    <location>
        <begin position="227"/>
        <end position="250"/>
    </location>
</feature>
<gene>
    <name evidence="9" type="ORF">HW270_00640</name>
</gene>
<feature type="transmembrane region" description="Helical" evidence="8">
    <location>
        <begin position="133"/>
        <end position="154"/>
    </location>
</feature>
<dbReference type="Gene3D" id="1.20.1530.20">
    <property type="match status" value="1"/>
</dbReference>
<evidence type="ECO:0000256" key="2">
    <source>
        <dbReference type="ARBA" id="ARBA00010145"/>
    </source>
</evidence>
<keyword evidence="3" id="KW-0813">Transport</keyword>
<keyword evidence="10" id="KW-1185">Reference proteome</keyword>
<dbReference type="Pfam" id="PF03547">
    <property type="entry name" value="Mem_trans"/>
    <property type="match status" value="1"/>
</dbReference>
<keyword evidence="4" id="KW-1003">Cell membrane</keyword>
<reference evidence="9 10" key="1">
    <citation type="submission" date="2020-06" db="EMBL/GenBank/DDBJ databases">
        <title>Mogibacterium timidum strain W9173 genomic sequence.</title>
        <authorList>
            <person name="Wade W.G."/>
            <person name="Johnston C.D."/>
            <person name="Chen T."/>
            <person name="Dewhirst F.E."/>
        </authorList>
    </citation>
    <scope>NUCLEOTIDE SEQUENCE [LARGE SCALE GENOMIC DNA]</scope>
    <source>
        <strain evidence="9 10">W9173</strain>
    </source>
</reference>
<dbReference type="AlphaFoldDB" id="A0A7Y9B083"/>
<feature type="transmembrane region" description="Helical" evidence="8">
    <location>
        <begin position="196"/>
        <end position="215"/>
    </location>
</feature>
<dbReference type="InterPro" id="IPR038770">
    <property type="entry name" value="Na+/solute_symporter_sf"/>
</dbReference>
<keyword evidence="5 8" id="KW-0812">Transmembrane</keyword>
<evidence type="ECO:0000256" key="8">
    <source>
        <dbReference type="SAM" id="Phobius"/>
    </source>
</evidence>
<dbReference type="GO" id="GO:0055085">
    <property type="term" value="P:transmembrane transport"/>
    <property type="evidence" value="ECO:0007669"/>
    <property type="project" value="InterPro"/>
</dbReference>
<dbReference type="PANTHER" id="PTHR36838:SF4">
    <property type="entry name" value="AUXIN EFFLUX CARRIER FAMILY PROTEIN"/>
    <property type="match status" value="1"/>
</dbReference>
<feature type="transmembrane region" description="Helical" evidence="8">
    <location>
        <begin position="109"/>
        <end position="127"/>
    </location>
</feature>
<feature type="transmembrane region" description="Helical" evidence="8">
    <location>
        <begin position="65"/>
        <end position="88"/>
    </location>
</feature>
<dbReference type="RefSeq" id="WP_036379442.1">
    <property type="nucleotide sequence ID" value="NZ_JABXYR010000001.1"/>
</dbReference>
<dbReference type="InterPro" id="IPR004776">
    <property type="entry name" value="Mem_transp_PIN-like"/>
</dbReference>
<feature type="transmembrane region" description="Helical" evidence="8">
    <location>
        <begin position="256"/>
        <end position="275"/>
    </location>
</feature>
<comment type="subcellular location">
    <subcellularLocation>
        <location evidence="1">Cell membrane</location>
        <topology evidence="1">Multi-pass membrane protein</topology>
    </subcellularLocation>
</comment>